<keyword evidence="5" id="KW-0862">Zinc</keyword>
<dbReference type="InterPro" id="IPR010994">
    <property type="entry name" value="RuvA_2-like"/>
</dbReference>
<name>A0A1C0Z5E5_9BACL</name>
<dbReference type="Gene3D" id="3.40.140.10">
    <property type="entry name" value="Cytidine Deaminase, domain 2"/>
    <property type="match status" value="1"/>
</dbReference>
<evidence type="ECO:0000256" key="2">
    <source>
        <dbReference type="ARBA" id="ARBA00022670"/>
    </source>
</evidence>
<dbReference type="InterPro" id="IPR046778">
    <property type="entry name" value="UPF0758_N"/>
</dbReference>
<dbReference type="PANTHER" id="PTHR30471">
    <property type="entry name" value="DNA REPAIR PROTEIN RADC"/>
    <property type="match status" value="1"/>
</dbReference>
<dbReference type="Proteomes" id="UP000093482">
    <property type="component" value="Unassembled WGS sequence"/>
</dbReference>
<evidence type="ECO:0000259" key="7">
    <source>
        <dbReference type="PROSITE" id="PS50249"/>
    </source>
</evidence>
<evidence type="ECO:0000313" key="9">
    <source>
        <dbReference type="Proteomes" id="UP000093482"/>
    </source>
</evidence>
<comment type="caution">
    <text evidence="8">The sequence shown here is derived from an EMBL/GenBank/DDBJ whole genome shotgun (WGS) entry which is preliminary data.</text>
</comment>
<dbReference type="InterPro" id="IPR001405">
    <property type="entry name" value="UPF0758"/>
</dbReference>
<keyword evidence="2" id="KW-0645">Protease</keyword>
<dbReference type="PANTHER" id="PTHR30471:SF3">
    <property type="entry name" value="UPF0758 PROTEIN YEES-RELATED"/>
    <property type="match status" value="1"/>
</dbReference>
<dbReference type="NCBIfam" id="TIGR00608">
    <property type="entry name" value="radc"/>
    <property type="match status" value="1"/>
</dbReference>
<dbReference type="InterPro" id="IPR025657">
    <property type="entry name" value="RadC_JAB"/>
</dbReference>
<feature type="domain" description="MPN" evidence="7">
    <location>
        <begin position="100"/>
        <end position="158"/>
    </location>
</feature>
<accession>A0A1C0Z5E5</accession>
<dbReference type="GO" id="GO:0008237">
    <property type="term" value="F:metallopeptidase activity"/>
    <property type="evidence" value="ECO:0007669"/>
    <property type="project" value="UniProtKB-KW"/>
</dbReference>
<keyword evidence="9" id="KW-1185">Reference proteome</keyword>
<dbReference type="Gene3D" id="1.10.150.20">
    <property type="entry name" value="5' to 3' exonuclease, C-terminal subdomain"/>
    <property type="match status" value="1"/>
</dbReference>
<proteinExistence type="inferred from homology"/>
<dbReference type="GO" id="GO:0006508">
    <property type="term" value="P:proteolysis"/>
    <property type="evidence" value="ECO:0007669"/>
    <property type="project" value="UniProtKB-KW"/>
</dbReference>
<evidence type="ECO:0000256" key="1">
    <source>
        <dbReference type="ARBA" id="ARBA00010243"/>
    </source>
</evidence>
<dbReference type="PROSITE" id="PS50249">
    <property type="entry name" value="MPN"/>
    <property type="match status" value="1"/>
</dbReference>
<dbReference type="InterPro" id="IPR037518">
    <property type="entry name" value="MPN"/>
</dbReference>
<sequence>MRSDIVHIRPQERFLAYGAAALTNEELLALILRSGTKEATVTNVASELMHKFERVQHLKEATLQELMAIRGIGQMKALQLLAAIELGKRISSKMDMTRYSIRSPADAAEYVMEELSGLQQEHFLVLYLNTKNEVMHKETVFIGSLNASIVHPREIVRP</sequence>
<gene>
    <name evidence="8" type="ORF">A6K76_00530</name>
</gene>
<organism evidence="8 9">
    <name type="scientific">Caryophanon latum</name>
    <dbReference type="NCBI Taxonomy" id="33977"/>
    <lineage>
        <taxon>Bacteria</taxon>
        <taxon>Bacillati</taxon>
        <taxon>Bacillota</taxon>
        <taxon>Bacilli</taxon>
        <taxon>Bacillales</taxon>
        <taxon>Caryophanaceae</taxon>
        <taxon>Caryophanon</taxon>
    </lineage>
</organism>
<dbReference type="OrthoDB" id="9804482at2"/>
<evidence type="ECO:0000256" key="3">
    <source>
        <dbReference type="ARBA" id="ARBA00022723"/>
    </source>
</evidence>
<evidence type="ECO:0000256" key="5">
    <source>
        <dbReference type="ARBA" id="ARBA00022833"/>
    </source>
</evidence>
<dbReference type="AlphaFoldDB" id="A0A1C0Z5E5"/>
<protein>
    <recommendedName>
        <fullName evidence="7">MPN domain-containing protein</fullName>
    </recommendedName>
</protein>
<evidence type="ECO:0000256" key="6">
    <source>
        <dbReference type="ARBA" id="ARBA00023049"/>
    </source>
</evidence>
<reference evidence="8 9" key="1">
    <citation type="submission" date="2016-07" db="EMBL/GenBank/DDBJ databases">
        <title>Caryophanon latum genome sequencing.</title>
        <authorList>
            <person name="Verma A."/>
            <person name="Pal Y."/>
            <person name="Krishnamurthi S."/>
        </authorList>
    </citation>
    <scope>NUCLEOTIDE SEQUENCE [LARGE SCALE GENOMIC DNA]</scope>
    <source>
        <strain evidence="8 9">DSM 14151</strain>
    </source>
</reference>
<dbReference type="Pfam" id="PF20582">
    <property type="entry name" value="UPF0758_N"/>
    <property type="match status" value="1"/>
</dbReference>
<keyword evidence="3" id="KW-0479">Metal-binding</keyword>
<keyword evidence="6" id="KW-0482">Metalloprotease</keyword>
<dbReference type="SUPFAM" id="SSF47781">
    <property type="entry name" value="RuvA domain 2-like"/>
    <property type="match status" value="1"/>
</dbReference>
<dbReference type="GO" id="GO:0046872">
    <property type="term" value="F:metal ion binding"/>
    <property type="evidence" value="ECO:0007669"/>
    <property type="project" value="UniProtKB-KW"/>
</dbReference>
<evidence type="ECO:0000313" key="8">
    <source>
        <dbReference type="EMBL" id="OCS94687.1"/>
    </source>
</evidence>
<keyword evidence="4" id="KW-0378">Hydrolase</keyword>
<dbReference type="Pfam" id="PF04002">
    <property type="entry name" value="RadC"/>
    <property type="match status" value="1"/>
</dbReference>
<dbReference type="EMBL" id="MATO01000001">
    <property type="protein sequence ID" value="OCS94687.1"/>
    <property type="molecule type" value="Genomic_DNA"/>
</dbReference>
<evidence type="ECO:0000256" key="4">
    <source>
        <dbReference type="ARBA" id="ARBA00022801"/>
    </source>
</evidence>
<comment type="similarity">
    <text evidence="1">Belongs to the UPF0758 family.</text>
</comment>